<organism evidence="2 3">
    <name type="scientific">Candidatus Daviesbacteria bacterium RIFCSPLOWO2_01_FULL_39_12</name>
    <dbReference type="NCBI Taxonomy" id="1797785"/>
    <lineage>
        <taxon>Bacteria</taxon>
        <taxon>Candidatus Daviesiibacteriota</taxon>
    </lineage>
</organism>
<dbReference type="AlphaFoldDB" id="A0A1F5KM32"/>
<accession>A0A1F5KM32</accession>
<evidence type="ECO:0000313" key="3">
    <source>
        <dbReference type="Proteomes" id="UP000178565"/>
    </source>
</evidence>
<evidence type="ECO:0000256" key="1">
    <source>
        <dbReference type="SAM" id="MobiDB-lite"/>
    </source>
</evidence>
<dbReference type="Proteomes" id="UP000178565">
    <property type="component" value="Unassembled WGS sequence"/>
</dbReference>
<gene>
    <name evidence="2" type="ORF">A3B45_04785</name>
</gene>
<proteinExistence type="predicted"/>
<reference evidence="2 3" key="1">
    <citation type="journal article" date="2016" name="Nat. Commun.">
        <title>Thousands of microbial genomes shed light on interconnected biogeochemical processes in an aquifer system.</title>
        <authorList>
            <person name="Anantharaman K."/>
            <person name="Brown C.T."/>
            <person name="Hug L.A."/>
            <person name="Sharon I."/>
            <person name="Castelle C.J."/>
            <person name="Probst A.J."/>
            <person name="Thomas B.C."/>
            <person name="Singh A."/>
            <person name="Wilkins M.J."/>
            <person name="Karaoz U."/>
            <person name="Brodie E.L."/>
            <person name="Williams K.H."/>
            <person name="Hubbard S.S."/>
            <person name="Banfield J.F."/>
        </authorList>
    </citation>
    <scope>NUCLEOTIDE SEQUENCE [LARGE SCALE GENOMIC DNA]</scope>
</reference>
<dbReference type="EMBL" id="MFDM01000033">
    <property type="protein sequence ID" value="OGE41671.1"/>
    <property type="molecule type" value="Genomic_DNA"/>
</dbReference>
<protein>
    <submittedName>
        <fullName evidence="2">Uncharacterized protein</fullName>
    </submittedName>
</protein>
<comment type="caution">
    <text evidence="2">The sequence shown here is derived from an EMBL/GenBank/DDBJ whole genome shotgun (WGS) entry which is preliminary data.</text>
</comment>
<evidence type="ECO:0000313" key="2">
    <source>
        <dbReference type="EMBL" id="OGE41671.1"/>
    </source>
</evidence>
<dbReference type="STRING" id="1797785.A3B45_04785"/>
<sequence length="277" mass="30518">MTERWRNIKRAVVPLRASLFLACTPARPGNIQPSPDRLPSPTPIPTRVEPTAVPTPVPFKPIIPTPTPGREQAPSIPSSPQDNINRRLTTESKVDETLALRNVLIGNIFRVPWEGGEAYITVVDALNQNNRPEMVGLILSSNCIFDRLRERNDLGSSFLSLLGAWTPNQRIDNLQVEVLASSSLTNPAILNAKRLSDGGVDRNCVEVTALQRLKEQISRVSWNELPKDIGRLAGWIGAELLRGIREGIASGTPTATPPPTPTQQGFFPNLPRLPFRR</sequence>
<feature type="compositionally biased region" description="Pro residues" evidence="1">
    <location>
        <begin position="53"/>
        <end position="67"/>
    </location>
</feature>
<feature type="region of interest" description="Disordered" evidence="1">
    <location>
        <begin position="26"/>
        <end position="84"/>
    </location>
</feature>
<name>A0A1F5KM32_9BACT</name>
<feature type="region of interest" description="Disordered" evidence="1">
    <location>
        <begin position="248"/>
        <end position="277"/>
    </location>
</feature>